<feature type="binding site" evidence="10">
    <location>
        <begin position="455"/>
        <end position="456"/>
    </location>
    <ligand>
        <name>L-glutamate</name>
        <dbReference type="ChEBI" id="CHEBI:29985"/>
    </ligand>
</feature>
<evidence type="ECO:0000256" key="7">
    <source>
        <dbReference type="ARBA" id="ARBA00023315"/>
    </source>
</evidence>
<reference evidence="13 14" key="1">
    <citation type="submission" date="2019-12" db="EMBL/GenBank/DDBJ databases">
        <title>Snethiella sp. nov. sp. isolated from sea sand.</title>
        <authorList>
            <person name="Kim J."/>
            <person name="Jeong S.E."/>
            <person name="Jung H.S."/>
            <person name="Jeon C.O."/>
        </authorList>
    </citation>
    <scope>NUCLEOTIDE SEQUENCE [LARGE SCALE GENOMIC DNA]</scope>
    <source>
        <strain evidence="13 14">DP05</strain>
    </source>
</reference>
<dbReference type="GO" id="GO:0036374">
    <property type="term" value="F:glutathione hydrolase activity"/>
    <property type="evidence" value="ECO:0007669"/>
    <property type="project" value="UniProtKB-UniRule"/>
</dbReference>
<evidence type="ECO:0000256" key="9">
    <source>
        <dbReference type="PIRSR" id="PIRSR600101-1"/>
    </source>
</evidence>
<dbReference type="InterPro" id="IPR043137">
    <property type="entry name" value="GGT_ssub_C"/>
</dbReference>
<proteinExistence type="inferred from homology"/>
<comment type="caution">
    <text evidence="13">The sequence shown here is derived from an EMBL/GenBank/DDBJ whole genome shotgun (WGS) entry which is preliminary data.</text>
</comment>
<gene>
    <name evidence="13" type="primary">ggt</name>
    <name evidence="13" type="ORF">GQE98_01730</name>
</gene>
<dbReference type="PANTHER" id="PTHR43199:SF1">
    <property type="entry name" value="GLUTATHIONE HYDROLASE PROENZYME"/>
    <property type="match status" value="1"/>
</dbReference>
<dbReference type="InterPro" id="IPR043138">
    <property type="entry name" value="GGT_lsub"/>
</dbReference>
<feature type="binding site" evidence="10">
    <location>
        <position position="478"/>
    </location>
    <ligand>
        <name>L-glutamate</name>
        <dbReference type="ChEBI" id="CHEBI:29985"/>
    </ligand>
</feature>
<keyword evidence="5 11" id="KW-0378">Hydrolase</keyword>
<dbReference type="GO" id="GO:0006751">
    <property type="term" value="P:glutathione catabolic process"/>
    <property type="evidence" value="ECO:0007669"/>
    <property type="project" value="UniProtKB-UniRule"/>
</dbReference>
<keyword evidence="6 11" id="KW-0865">Zymogen</keyword>
<comment type="pathway">
    <text evidence="11">Sulfur metabolism; glutathione metabolism.</text>
</comment>
<evidence type="ECO:0000256" key="3">
    <source>
        <dbReference type="ARBA" id="ARBA00009381"/>
    </source>
</evidence>
<dbReference type="InterPro" id="IPR000101">
    <property type="entry name" value="GGT_peptidase"/>
</dbReference>
<keyword evidence="7 11" id="KW-0012">Acyltransferase</keyword>
<evidence type="ECO:0000313" key="14">
    <source>
        <dbReference type="Proteomes" id="UP000476030"/>
    </source>
</evidence>
<evidence type="ECO:0000256" key="1">
    <source>
        <dbReference type="ARBA" id="ARBA00001049"/>
    </source>
</evidence>
<dbReference type="PANTHER" id="PTHR43199">
    <property type="entry name" value="GLUTATHIONE HYDROLASE"/>
    <property type="match status" value="1"/>
</dbReference>
<dbReference type="NCBIfam" id="TIGR00066">
    <property type="entry name" value="g_glut_trans"/>
    <property type="match status" value="1"/>
</dbReference>
<accession>A0A6L8W2P8</accession>
<comment type="catalytic activity">
    <reaction evidence="1 11">
        <text>an S-substituted glutathione + H2O = an S-substituted L-cysteinylglycine + L-glutamate</text>
        <dbReference type="Rhea" id="RHEA:59468"/>
        <dbReference type="ChEBI" id="CHEBI:15377"/>
        <dbReference type="ChEBI" id="CHEBI:29985"/>
        <dbReference type="ChEBI" id="CHEBI:90779"/>
        <dbReference type="ChEBI" id="CHEBI:143103"/>
        <dbReference type="EC" id="3.4.19.13"/>
    </reaction>
</comment>
<comment type="catalytic activity">
    <reaction evidence="2 11">
        <text>glutathione + H2O = L-cysteinylglycine + L-glutamate</text>
        <dbReference type="Rhea" id="RHEA:28807"/>
        <dbReference type="ChEBI" id="CHEBI:15377"/>
        <dbReference type="ChEBI" id="CHEBI:29985"/>
        <dbReference type="ChEBI" id="CHEBI:57925"/>
        <dbReference type="ChEBI" id="CHEBI:61694"/>
        <dbReference type="EC" id="3.4.19.13"/>
    </reaction>
</comment>
<protein>
    <recommendedName>
        <fullName evidence="11">Glutathione hydrolase proenzyme</fullName>
        <ecNumber evidence="11">2.3.2.2</ecNumber>
        <ecNumber evidence="11">3.4.19.13</ecNumber>
    </recommendedName>
    <component>
        <recommendedName>
            <fullName evidence="11">Glutathione hydrolase large chain</fullName>
        </recommendedName>
    </component>
    <component>
        <recommendedName>
            <fullName evidence="11">Glutathione hydrolase small chain</fullName>
        </recommendedName>
    </component>
</protein>
<dbReference type="RefSeq" id="WP_161313825.1">
    <property type="nucleotide sequence ID" value="NZ_WTUW01000001.1"/>
</dbReference>
<evidence type="ECO:0000256" key="8">
    <source>
        <dbReference type="ARBA" id="ARBA00047417"/>
    </source>
</evidence>
<dbReference type="AlphaFoldDB" id="A0A6L8W2P8"/>
<comment type="PTM">
    <text evidence="11">Cleaved by autocatalysis into a large and a small subunit.</text>
</comment>
<evidence type="ECO:0000313" key="13">
    <source>
        <dbReference type="EMBL" id="MZR29345.1"/>
    </source>
</evidence>
<evidence type="ECO:0000256" key="11">
    <source>
        <dbReference type="RuleBase" id="RU368036"/>
    </source>
</evidence>
<evidence type="ECO:0000256" key="12">
    <source>
        <dbReference type="SAM" id="MobiDB-lite"/>
    </source>
</evidence>
<dbReference type="Proteomes" id="UP000476030">
    <property type="component" value="Unassembled WGS sequence"/>
</dbReference>
<feature type="region of interest" description="Disordered" evidence="12">
    <location>
        <begin position="437"/>
        <end position="459"/>
    </location>
</feature>
<dbReference type="Pfam" id="PF01019">
    <property type="entry name" value="G_glu_transpept"/>
    <property type="match status" value="1"/>
</dbReference>
<dbReference type="InterPro" id="IPR051792">
    <property type="entry name" value="GGT_bact"/>
</dbReference>
<dbReference type="InterPro" id="IPR029055">
    <property type="entry name" value="Ntn_hydrolases_N"/>
</dbReference>
<feature type="active site" description="Nucleophile" evidence="9">
    <location>
        <position position="391"/>
    </location>
</feature>
<dbReference type="GO" id="GO:0006750">
    <property type="term" value="P:glutathione biosynthetic process"/>
    <property type="evidence" value="ECO:0007669"/>
    <property type="project" value="UniProtKB-KW"/>
</dbReference>
<feature type="binding site" evidence="10">
    <location>
        <position position="431"/>
    </location>
    <ligand>
        <name>L-glutamate</name>
        <dbReference type="ChEBI" id="CHEBI:29985"/>
    </ligand>
</feature>
<feature type="binding site" evidence="10">
    <location>
        <position position="103"/>
    </location>
    <ligand>
        <name>L-glutamate</name>
        <dbReference type="ChEBI" id="CHEBI:29985"/>
    </ligand>
</feature>
<evidence type="ECO:0000256" key="2">
    <source>
        <dbReference type="ARBA" id="ARBA00001089"/>
    </source>
</evidence>
<evidence type="ECO:0000256" key="6">
    <source>
        <dbReference type="ARBA" id="ARBA00023145"/>
    </source>
</evidence>
<comment type="catalytic activity">
    <reaction evidence="8 11">
        <text>an N-terminal (5-L-glutamyl)-[peptide] + an alpha-amino acid = 5-L-glutamyl amino acid + an N-terminal L-alpha-aminoacyl-[peptide]</text>
        <dbReference type="Rhea" id="RHEA:23904"/>
        <dbReference type="Rhea" id="RHEA-COMP:9780"/>
        <dbReference type="Rhea" id="RHEA-COMP:9795"/>
        <dbReference type="ChEBI" id="CHEBI:77644"/>
        <dbReference type="ChEBI" id="CHEBI:78597"/>
        <dbReference type="ChEBI" id="CHEBI:78599"/>
        <dbReference type="ChEBI" id="CHEBI:78608"/>
        <dbReference type="EC" id="2.3.2.2"/>
    </reaction>
</comment>
<evidence type="ECO:0000256" key="10">
    <source>
        <dbReference type="PIRSR" id="PIRSR600101-2"/>
    </source>
</evidence>
<dbReference type="Gene3D" id="1.10.246.130">
    <property type="match status" value="1"/>
</dbReference>
<comment type="subunit">
    <text evidence="11">This enzyme consists of two polypeptide chains, which are synthesized in precursor form from a single polypeptide.</text>
</comment>
<dbReference type="EC" id="2.3.2.2" evidence="11"/>
<dbReference type="Gene3D" id="3.60.20.40">
    <property type="match status" value="1"/>
</dbReference>
<dbReference type="PRINTS" id="PR01210">
    <property type="entry name" value="GGTRANSPTASE"/>
</dbReference>
<keyword evidence="14" id="KW-1185">Reference proteome</keyword>
<dbReference type="EC" id="3.4.19.13" evidence="11"/>
<sequence>MHALSLFRYSPWHLLLSLCLFCLLLTSPLRAESNQKFMITAANPLAAAAGQDMLARGGSAVDAAIATQMVLTLVEPQSSGIGGGAFMLFFDRETKRLETYDGRETAPAAVQETHFLKADGTKKKFYDAVVGGGSVGVPGVVAMMAKAHQDHGILQWKDLFEPAIKLAEEGFLISPRLHYLVDRDKYLNTKAAAAAYFYNMDGTAKPAGERLKNPSLAATLKQIANGGPDVFYRGDIAKSIVDAVRSDNGNPGLLTLNDLANYEAVKREPVCALYRSHQICGMGPPTSGGITLLQALRILENWNMPTITPGSSAAIDLIAQASALAFADRGKYLADGDFVDVPIESLLGESYTANRAKLVKPGESPLPFKAGVPLEKQGSLGLDNAIELPSTSHFSILDSFGNAVSMTTSVENVFGSRLMTGGFILNNQLTDFSFSPTTEDGPIANRIEPNKRPRSSMSPTMVFDKDGNLHMVIGSPGGSRIIGYVLKTIIASLDWNMDMQSAIDMPHFINRNGTLDLEAETSLVALKPAMEAMGYEVKVRSLNSGLHGIQITDDGLEGGADPRREGVVLTD</sequence>
<comment type="similarity">
    <text evidence="3 11">Belongs to the gamma-glutamyltransferase family.</text>
</comment>
<dbReference type="SUPFAM" id="SSF56235">
    <property type="entry name" value="N-terminal nucleophile aminohydrolases (Ntn hydrolases)"/>
    <property type="match status" value="1"/>
</dbReference>
<dbReference type="EMBL" id="WTUW01000001">
    <property type="protein sequence ID" value="MZR29345.1"/>
    <property type="molecule type" value="Genomic_DNA"/>
</dbReference>
<dbReference type="GO" id="GO:0103068">
    <property type="term" value="F:leukotriene C4 gamma-glutamyl transferase activity"/>
    <property type="evidence" value="ECO:0007669"/>
    <property type="project" value="UniProtKB-EC"/>
</dbReference>
<keyword evidence="4 11" id="KW-0808">Transferase</keyword>
<organism evidence="13 14">
    <name type="scientific">Sneathiella litorea</name>
    <dbReference type="NCBI Taxonomy" id="2606216"/>
    <lineage>
        <taxon>Bacteria</taxon>
        <taxon>Pseudomonadati</taxon>
        <taxon>Pseudomonadota</taxon>
        <taxon>Alphaproteobacteria</taxon>
        <taxon>Sneathiellales</taxon>
        <taxon>Sneathiellaceae</taxon>
        <taxon>Sneathiella</taxon>
    </lineage>
</organism>
<name>A0A6L8W2P8_9PROT</name>
<dbReference type="UniPathway" id="UPA00204"/>
<keyword evidence="11" id="KW-0317">Glutathione biosynthesis</keyword>
<evidence type="ECO:0000256" key="5">
    <source>
        <dbReference type="ARBA" id="ARBA00022801"/>
    </source>
</evidence>
<evidence type="ECO:0000256" key="4">
    <source>
        <dbReference type="ARBA" id="ARBA00022679"/>
    </source>
</evidence>